<dbReference type="PANTHER" id="PTHR14269:SF11">
    <property type="entry name" value="CDP-DIACYLGLYCEROL--GLYCEROL-3-PHOSPHATE 3-PHOSPHATIDYLTRANSFERASE"/>
    <property type="match status" value="1"/>
</dbReference>
<evidence type="ECO:0000313" key="12">
    <source>
        <dbReference type="EMBL" id="KKN90712.1"/>
    </source>
</evidence>
<keyword evidence="4" id="KW-0808">Transferase</keyword>
<keyword evidence="9" id="KW-0594">Phospholipid biosynthesis</keyword>
<evidence type="ECO:0000256" key="3">
    <source>
        <dbReference type="ARBA" id="ARBA00022516"/>
    </source>
</evidence>
<feature type="transmembrane region" description="Helical" evidence="11">
    <location>
        <begin position="48"/>
        <end position="67"/>
    </location>
</feature>
<evidence type="ECO:0000256" key="4">
    <source>
        <dbReference type="ARBA" id="ARBA00022679"/>
    </source>
</evidence>
<protein>
    <recommendedName>
        <fullName evidence="13">CDP-diacylglycerol--glycerol-3-phosphate 3-phosphatidyltransferase</fullName>
    </recommendedName>
</protein>
<accession>A0A0F9UT72</accession>
<dbReference type="GO" id="GO:0016020">
    <property type="term" value="C:membrane"/>
    <property type="evidence" value="ECO:0007669"/>
    <property type="project" value="UniProtKB-SubCell"/>
</dbReference>
<keyword evidence="5 11" id="KW-0812">Transmembrane</keyword>
<gene>
    <name evidence="12" type="ORF">LCGC14_0226550</name>
</gene>
<reference evidence="12" key="1">
    <citation type="journal article" date="2015" name="Nature">
        <title>Complex archaea that bridge the gap between prokaryotes and eukaryotes.</title>
        <authorList>
            <person name="Spang A."/>
            <person name="Saw J.H."/>
            <person name="Jorgensen S.L."/>
            <person name="Zaremba-Niedzwiedzka K."/>
            <person name="Martijn J."/>
            <person name="Lind A.E."/>
            <person name="van Eijk R."/>
            <person name="Schleper C."/>
            <person name="Guy L."/>
            <person name="Ettema T.J."/>
        </authorList>
    </citation>
    <scope>NUCLEOTIDE SEQUENCE</scope>
</reference>
<dbReference type="GO" id="GO:0008444">
    <property type="term" value="F:CDP-diacylglycerol-glycerol-3-phosphate 3-phosphatidyltransferase activity"/>
    <property type="evidence" value="ECO:0007669"/>
    <property type="project" value="InterPro"/>
</dbReference>
<feature type="transmembrane region" description="Helical" evidence="11">
    <location>
        <begin position="112"/>
        <end position="134"/>
    </location>
</feature>
<comment type="similarity">
    <text evidence="2">Belongs to the CDP-alcohol phosphatidyltransferase class-I family.</text>
</comment>
<sequence length="225" mass="24697">MIDTTPTSKVRTWRLLNWPNRISLLRLLLVAPFVVLLLYQRVLPWGRYAALATFVVMGISDMIDGLLARRLTCRTRLGAILDPLADKISIVCAVILLSHPSAAVPGAQLRRWLVVAVVGKDLWVVIGFLVVYLVTDHFHNRPTWSGKVCTVGQVVMVGFVLLAPELNRLSPGLGGRVVAGLSAVVMGLCILAVISYTRLGLRFIATEGKPLEEVAPPELQPHEHD</sequence>
<dbReference type="PANTHER" id="PTHR14269">
    <property type="entry name" value="CDP-DIACYLGLYCEROL--GLYCEROL-3-PHOSPHATE 3-PHOSPHATIDYLTRANSFERASE-RELATED"/>
    <property type="match status" value="1"/>
</dbReference>
<comment type="caution">
    <text evidence="12">The sequence shown here is derived from an EMBL/GenBank/DDBJ whole genome shotgun (WGS) entry which is preliminary data.</text>
</comment>
<dbReference type="GO" id="GO:0046474">
    <property type="term" value="P:glycerophospholipid biosynthetic process"/>
    <property type="evidence" value="ECO:0007669"/>
    <property type="project" value="TreeGrafter"/>
</dbReference>
<evidence type="ECO:0000256" key="8">
    <source>
        <dbReference type="ARBA" id="ARBA00023136"/>
    </source>
</evidence>
<evidence type="ECO:0008006" key="13">
    <source>
        <dbReference type="Google" id="ProtNLM"/>
    </source>
</evidence>
<dbReference type="InterPro" id="IPR050324">
    <property type="entry name" value="CDP-alcohol_PTase-I"/>
</dbReference>
<dbReference type="Gene3D" id="1.20.120.1760">
    <property type="match status" value="1"/>
</dbReference>
<proteinExistence type="inferred from homology"/>
<keyword evidence="8 11" id="KW-0472">Membrane</keyword>
<dbReference type="PROSITE" id="PS00379">
    <property type="entry name" value="CDP_ALCOHOL_P_TRANSF"/>
    <property type="match status" value="1"/>
</dbReference>
<dbReference type="InterPro" id="IPR043130">
    <property type="entry name" value="CDP-OH_PTrfase_TM_dom"/>
</dbReference>
<dbReference type="InterPro" id="IPR004570">
    <property type="entry name" value="Phosphatidylglycerol_P_synth"/>
</dbReference>
<dbReference type="Pfam" id="PF01066">
    <property type="entry name" value="CDP-OH_P_transf"/>
    <property type="match status" value="1"/>
</dbReference>
<evidence type="ECO:0000256" key="11">
    <source>
        <dbReference type="SAM" id="Phobius"/>
    </source>
</evidence>
<dbReference type="InterPro" id="IPR048254">
    <property type="entry name" value="CDP_ALCOHOL_P_TRANSF_CS"/>
</dbReference>
<feature type="transmembrane region" description="Helical" evidence="11">
    <location>
        <begin position="24"/>
        <end position="42"/>
    </location>
</feature>
<evidence type="ECO:0000256" key="9">
    <source>
        <dbReference type="ARBA" id="ARBA00023209"/>
    </source>
</evidence>
<evidence type="ECO:0000256" key="6">
    <source>
        <dbReference type="ARBA" id="ARBA00022989"/>
    </source>
</evidence>
<organism evidence="12">
    <name type="scientific">marine sediment metagenome</name>
    <dbReference type="NCBI Taxonomy" id="412755"/>
    <lineage>
        <taxon>unclassified sequences</taxon>
        <taxon>metagenomes</taxon>
        <taxon>ecological metagenomes</taxon>
    </lineage>
</organism>
<dbReference type="EMBL" id="LAZR01000108">
    <property type="protein sequence ID" value="KKN90712.1"/>
    <property type="molecule type" value="Genomic_DNA"/>
</dbReference>
<keyword evidence="10" id="KW-1208">Phospholipid metabolism</keyword>
<dbReference type="InterPro" id="IPR000462">
    <property type="entry name" value="CDP-OH_P_trans"/>
</dbReference>
<evidence type="ECO:0000256" key="10">
    <source>
        <dbReference type="ARBA" id="ARBA00023264"/>
    </source>
</evidence>
<comment type="subcellular location">
    <subcellularLocation>
        <location evidence="1">Membrane</location>
        <topology evidence="1">Multi-pass membrane protein</topology>
    </subcellularLocation>
</comment>
<name>A0A0F9UT72_9ZZZZ</name>
<evidence type="ECO:0000256" key="7">
    <source>
        <dbReference type="ARBA" id="ARBA00023098"/>
    </source>
</evidence>
<evidence type="ECO:0000256" key="1">
    <source>
        <dbReference type="ARBA" id="ARBA00004141"/>
    </source>
</evidence>
<feature type="transmembrane region" description="Helical" evidence="11">
    <location>
        <begin position="175"/>
        <end position="194"/>
    </location>
</feature>
<evidence type="ECO:0000256" key="2">
    <source>
        <dbReference type="ARBA" id="ARBA00010441"/>
    </source>
</evidence>
<keyword evidence="6 11" id="KW-1133">Transmembrane helix</keyword>
<dbReference type="AlphaFoldDB" id="A0A0F9UT72"/>
<keyword evidence="3" id="KW-0444">Lipid biosynthesis</keyword>
<dbReference type="PIRSF" id="PIRSF000847">
    <property type="entry name" value="Phos_ph_gly_syn"/>
    <property type="match status" value="1"/>
</dbReference>
<keyword evidence="7" id="KW-0443">Lipid metabolism</keyword>
<evidence type="ECO:0000256" key="5">
    <source>
        <dbReference type="ARBA" id="ARBA00022692"/>
    </source>
</evidence>